<evidence type="ECO:0000313" key="5">
    <source>
        <dbReference type="EMBL" id="PWJ58160.1"/>
    </source>
</evidence>
<keyword evidence="3" id="KW-0456">Lyase</keyword>
<organism evidence="5 6">
    <name type="scientific">Dyadobacter jejuensis</name>
    <dbReference type="NCBI Taxonomy" id="1082580"/>
    <lineage>
        <taxon>Bacteria</taxon>
        <taxon>Pseudomonadati</taxon>
        <taxon>Bacteroidota</taxon>
        <taxon>Cytophagia</taxon>
        <taxon>Cytophagales</taxon>
        <taxon>Spirosomataceae</taxon>
        <taxon>Dyadobacter</taxon>
    </lineage>
</organism>
<evidence type="ECO:0000259" key="4">
    <source>
        <dbReference type="Pfam" id="PF03328"/>
    </source>
</evidence>
<evidence type="ECO:0000256" key="1">
    <source>
        <dbReference type="ARBA" id="ARBA00005568"/>
    </source>
</evidence>
<sequence length="267" mass="29279">MRKSRVLQKLRAGEVVSCLKINLSDPRVSEIAAITGFDCVWADQEHIGSDWSILAGNVWATKCHDTDLLVRVPRGSYSDYVRPLELDATGIMVPHIMNLEEAKKVVEVTRFHPIGRRPIDGGNADGSYTALDFNEYLVQANEQRFVILQIEDPEPLAQLDEIAALEGYDMLFFGPGDFSQGIGSPGQWDHPDLVAARKKVAEAARKHGKFAGTVGGPGNLQELIDMGYQFVSVGADVVGLKNYCQDLLKAFDPQSAGKAATSYLENE</sequence>
<dbReference type="Gene3D" id="3.20.20.60">
    <property type="entry name" value="Phosphoenolpyruvate-binding domains"/>
    <property type="match status" value="1"/>
</dbReference>
<accession>A0A316AN05</accession>
<dbReference type="GO" id="GO:0046872">
    <property type="term" value="F:metal ion binding"/>
    <property type="evidence" value="ECO:0007669"/>
    <property type="project" value="UniProtKB-KW"/>
</dbReference>
<evidence type="ECO:0000313" key="6">
    <source>
        <dbReference type="Proteomes" id="UP000245880"/>
    </source>
</evidence>
<dbReference type="InterPro" id="IPR050251">
    <property type="entry name" value="HpcH-HpaI_aldolase"/>
</dbReference>
<name>A0A316AN05_9BACT</name>
<dbReference type="RefSeq" id="WP_109674051.1">
    <property type="nucleotide sequence ID" value="NZ_QGDT01000004.1"/>
</dbReference>
<dbReference type="PANTHER" id="PTHR30502:SF0">
    <property type="entry name" value="PHOSPHOENOLPYRUVATE CARBOXYLASE FAMILY PROTEIN"/>
    <property type="match status" value="1"/>
</dbReference>
<dbReference type="GO" id="GO:0016832">
    <property type="term" value="F:aldehyde-lyase activity"/>
    <property type="evidence" value="ECO:0007669"/>
    <property type="project" value="TreeGrafter"/>
</dbReference>
<comment type="similarity">
    <text evidence="1">Belongs to the HpcH/HpaI aldolase family.</text>
</comment>
<dbReference type="Pfam" id="PF03328">
    <property type="entry name" value="HpcH_HpaI"/>
    <property type="match status" value="1"/>
</dbReference>
<gene>
    <name evidence="5" type="ORF">CLV98_10417</name>
</gene>
<evidence type="ECO:0000256" key="3">
    <source>
        <dbReference type="ARBA" id="ARBA00023239"/>
    </source>
</evidence>
<dbReference type="InterPro" id="IPR005000">
    <property type="entry name" value="Aldolase/citrate-lyase_domain"/>
</dbReference>
<keyword evidence="2" id="KW-0479">Metal-binding</keyword>
<dbReference type="InterPro" id="IPR015813">
    <property type="entry name" value="Pyrv/PenolPyrv_kinase-like_dom"/>
</dbReference>
<dbReference type="EMBL" id="QGDT01000004">
    <property type="protein sequence ID" value="PWJ58160.1"/>
    <property type="molecule type" value="Genomic_DNA"/>
</dbReference>
<reference evidence="5 6" key="1">
    <citation type="submission" date="2018-03" db="EMBL/GenBank/DDBJ databases">
        <title>Genomic Encyclopedia of Archaeal and Bacterial Type Strains, Phase II (KMG-II): from individual species to whole genera.</title>
        <authorList>
            <person name="Goeker M."/>
        </authorList>
    </citation>
    <scope>NUCLEOTIDE SEQUENCE [LARGE SCALE GENOMIC DNA]</scope>
    <source>
        <strain evidence="5 6">DSM 100346</strain>
    </source>
</reference>
<dbReference type="InterPro" id="IPR040442">
    <property type="entry name" value="Pyrv_kinase-like_dom_sf"/>
</dbReference>
<dbReference type="PANTHER" id="PTHR30502">
    <property type="entry name" value="2-KETO-3-DEOXY-L-RHAMNONATE ALDOLASE"/>
    <property type="match status" value="1"/>
</dbReference>
<protein>
    <submittedName>
        <fullName evidence="5">4-hydroxy-2-oxoheptanedioate aldolase</fullName>
    </submittedName>
</protein>
<evidence type="ECO:0000256" key="2">
    <source>
        <dbReference type="ARBA" id="ARBA00022723"/>
    </source>
</evidence>
<comment type="caution">
    <text evidence="5">The sequence shown here is derived from an EMBL/GenBank/DDBJ whole genome shotgun (WGS) entry which is preliminary data.</text>
</comment>
<dbReference type="AlphaFoldDB" id="A0A316AN05"/>
<dbReference type="Proteomes" id="UP000245880">
    <property type="component" value="Unassembled WGS sequence"/>
</dbReference>
<feature type="domain" description="HpcH/HpaI aldolase/citrate lyase" evidence="4">
    <location>
        <begin position="21"/>
        <end position="237"/>
    </location>
</feature>
<dbReference type="SUPFAM" id="SSF51621">
    <property type="entry name" value="Phosphoenolpyruvate/pyruvate domain"/>
    <property type="match status" value="1"/>
</dbReference>
<dbReference type="GO" id="GO:0005737">
    <property type="term" value="C:cytoplasm"/>
    <property type="evidence" value="ECO:0007669"/>
    <property type="project" value="TreeGrafter"/>
</dbReference>
<proteinExistence type="inferred from homology"/>
<dbReference type="OrthoDB" id="86160at2"/>
<keyword evidence="6" id="KW-1185">Reference proteome</keyword>